<gene>
    <name evidence="2" type="ORF">HBH39_17730</name>
</gene>
<keyword evidence="1" id="KW-0812">Transmembrane</keyword>
<proteinExistence type="predicted"/>
<dbReference type="AlphaFoldDB" id="A0A6G9QP31"/>
<dbReference type="InterPro" id="IPR014121">
    <property type="entry name" value="TraN_Ftype"/>
</dbReference>
<evidence type="ECO:0000313" key="3">
    <source>
        <dbReference type="Proteomes" id="UP000502608"/>
    </source>
</evidence>
<dbReference type="Proteomes" id="UP000502608">
    <property type="component" value="Plasmid pPN3F2_1"/>
</dbReference>
<geneLocation type="plasmid" evidence="2 3">
    <name>pPN3F2_1</name>
</geneLocation>
<evidence type="ECO:0000256" key="1">
    <source>
        <dbReference type="SAM" id="Phobius"/>
    </source>
</evidence>
<organism evidence="2 3">
    <name type="scientific">Shewanella aestuarii</name>
    <dbReference type="NCBI Taxonomy" id="1028752"/>
    <lineage>
        <taxon>Bacteria</taxon>
        <taxon>Pseudomonadati</taxon>
        <taxon>Pseudomonadota</taxon>
        <taxon>Gammaproteobacteria</taxon>
        <taxon>Alteromonadales</taxon>
        <taxon>Shewanellaceae</taxon>
        <taxon>Shewanella</taxon>
    </lineage>
</organism>
<keyword evidence="1" id="KW-1133">Transmembrane helix</keyword>
<keyword evidence="2" id="KW-0614">Plasmid</keyword>
<name>A0A6G9QP31_9GAMM</name>
<accession>A0A6G9QP31</accession>
<feature type="transmembrane region" description="Helical" evidence="1">
    <location>
        <begin position="7"/>
        <end position="29"/>
    </location>
</feature>
<dbReference type="KEGG" id="saes:HBH39_17730"/>
<dbReference type="EMBL" id="CP050314">
    <property type="protein sequence ID" value="QIR16326.1"/>
    <property type="molecule type" value="Genomic_DNA"/>
</dbReference>
<evidence type="ECO:0000313" key="2">
    <source>
        <dbReference type="EMBL" id="QIR16326.1"/>
    </source>
</evidence>
<keyword evidence="1" id="KW-0472">Membrane</keyword>
<dbReference type="Pfam" id="PF06986">
    <property type="entry name" value="F_T4SS_TraN"/>
    <property type="match status" value="2"/>
</dbReference>
<keyword evidence="3" id="KW-1185">Reference proteome</keyword>
<dbReference type="RefSeq" id="WP_167680175.1">
    <property type="nucleotide sequence ID" value="NZ_CP050314.1"/>
</dbReference>
<protein>
    <submittedName>
        <fullName evidence="2">Conjugal transfer protein TraN</fullName>
    </submittedName>
</protein>
<reference evidence="2 3" key="1">
    <citation type="submission" date="2020-03" db="EMBL/GenBank/DDBJ databases">
        <title>Complete genome sequence of Shewanella sp.</title>
        <authorList>
            <person name="Kim Y.-S."/>
            <person name="Kim S.-J."/>
            <person name="Jung H.-K."/>
            <person name="Kim K.-H."/>
        </authorList>
    </citation>
    <scope>NUCLEOTIDE SEQUENCE [LARGE SCALE GENOMIC DNA]</scope>
    <source>
        <strain evidence="2 3">PN3F2</strain>
        <plasmid evidence="2 3">pPN3F2_1</plasmid>
    </source>
</reference>
<sequence>MIRDNFWRIVITYITSFCMVAGGLHWAFFFTILGSVTAFDVYAVDEIKQRLETTHQLDEAKNVDGTDLYNKILDRNDQLSSNPHLEQELLNKDYGVGRTLDFGQYPDVDFAEEYKAYLDDGLGVKEQGKAPAMTDGNIDVQYYEKSSVKLERDEDGNIVTTLIPVDERGELKTSIDAKEAFSSQVDRDDAEFNAPSNYGDEDAYLDDMKKQYLNASDAKTMESEAYRSIIKANNDNPAPRVKSDAYFLKPGNDSLTDARDGQGIWAQTCRDETITETEKVQVPVWEPKVCQKPNHQNLGFCEITRVLEESPDNPNEYIEKYTQNPAGCADKLGWEPSCPLDNLIANNNAFINPIDVYVSNEQPFFGNKLRGSPMVMSAFDLSMSAAMAASSGTINGLDYYIRVGNYFSGERVDPDQLLKFTHVRGDVTFSNGMLETIMNIEHVIDNQYLVSYKYDTPIGVCDTQNIDFLSSSYPNPRRPKYINSANDPYLLEQCFVNIDGGTKDFSCTYKSAACSANPKPPYECPVYVPEAEVDDFCTFDEWEVIDQGTYNYSQNIIKNMPKMFAGDPNPEAVYGGDENGEGGYHVATWKINAKGYSCDPLKSGEYCVMLLNKETEEFEEHCYNYEEFKQLEGSCAVYENNEKCEQTDRSCAEGWFNSQTNTCYMYTDEYRCDVSTPYEKTTTKTKNVCAGMLPCVGDDCDYGGEESSDDFENAVLMASISQTVADDSNCVNTDPNTCEIFPGEPKYCSWEVSGLGNNCCDAPSGINYIELAMMGYKMMQTETFKSVSSTLSGGFTDKVGGMYSDFSAMLVDGWNTGSKVVVDFASSVMGDPEFMSGVAETVSTGGASVTEAINGVMHTIQQQIYSTLNNLLPEALADMLFQEVTAESAERLGAQIGDTVLSDGMSQMLSVISFIGWVYTIYNVVKILANLLTQCDEEEQDMGVKIAQKQCFKVGKSYCAEDILGICYLKRQDWCCYSSMLARIIGDQGSKQLGKDMNSCPGFTIDEFSRVDFDRLDLSEWLATMYEADIISTTGYDIERLTGTGRTMGNNTCDSGDADCEEMTRINAEDRAVDMFSGDMSDTANQLKDNFDPEQIDCSIYPRPLICEMN</sequence>